<dbReference type="EMBL" id="CP036265">
    <property type="protein sequence ID" value="QDT15165.1"/>
    <property type="molecule type" value="Genomic_DNA"/>
</dbReference>
<dbReference type="Pfam" id="PF07963">
    <property type="entry name" value="N_methyl"/>
    <property type="match status" value="1"/>
</dbReference>
<name>A0A517P735_9PLAN</name>
<dbReference type="OrthoDB" id="241541at2"/>
<dbReference type="NCBIfam" id="TIGR04294">
    <property type="entry name" value="pre_pil_HX9DG"/>
    <property type="match status" value="1"/>
</dbReference>
<keyword evidence="1" id="KW-0812">Transmembrane</keyword>
<protein>
    <submittedName>
        <fullName evidence="3">Type II secretion system protein G</fullName>
    </submittedName>
</protein>
<dbReference type="KEGG" id="acaf:CA12_12460"/>
<feature type="domain" description="DUF1559" evidence="2">
    <location>
        <begin position="45"/>
        <end position="363"/>
    </location>
</feature>
<gene>
    <name evidence="3" type="primary">pulG_5</name>
    <name evidence="3" type="ORF">CA12_12460</name>
</gene>
<dbReference type="AlphaFoldDB" id="A0A517P735"/>
<dbReference type="NCBIfam" id="TIGR02532">
    <property type="entry name" value="IV_pilin_GFxxxE"/>
    <property type="match status" value="1"/>
</dbReference>
<feature type="transmembrane region" description="Helical" evidence="1">
    <location>
        <begin position="21"/>
        <end position="44"/>
    </location>
</feature>
<proteinExistence type="predicted"/>
<organism evidence="3 4">
    <name type="scientific">Alienimonas californiensis</name>
    <dbReference type="NCBI Taxonomy" id="2527989"/>
    <lineage>
        <taxon>Bacteria</taxon>
        <taxon>Pseudomonadati</taxon>
        <taxon>Planctomycetota</taxon>
        <taxon>Planctomycetia</taxon>
        <taxon>Planctomycetales</taxon>
        <taxon>Planctomycetaceae</taxon>
        <taxon>Alienimonas</taxon>
    </lineage>
</organism>
<dbReference type="Pfam" id="PF07596">
    <property type="entry name" value="SBP_bac_10"/>
    <property type="match status" value="1"/>
</dbReference>
<dbReference type="InterPro" id="IPR027558">
    <property type="entry name" value="Pre_pil_HX9DG_C"/>
</dbReference>
<keyword evidence="1" id="KW-0472">Membrane</keyword>
<dbReference type="PANTHER" id="PTHR30093">
    <property type="entry name" value="GENERAL SECRETION PATHWAY PROTEIN G"/>
    <property type="match status" value="1"/>
</dbReference>
<sequence>MSILRPAPGNSLAEGSRRRGFTLIELLVVIAIIAILVSLLLPAVQQAREAARRSQCQNNLKQLGLAMHNYHSTYKVFPTSKGGSDDGGGRARPYGSNEGWLSFIVPLTPFMDQTALWNQISKPMSVLPDGTVQDPPYPAGGSYPDYSSYPPWKNQISSLLCPSDSAEPAGVADTNYAGNLGDNGAGNNSTNMSRARGMFAGVRGGNPKHFSLADARDGTVNTLLIGEIGRDNGAESFQGGYLMGAPMTPVNGDNTTPDAYTDPKATCLDIAEDPNVPGTYNTSSGSYTYARYRGDHWSAGGASATGFNTILSPNGPSCQQSSTAWHAFVTGLGFFSPGSYHTGGAQFALCDGSVRFISETIDTGNLSATNPLKGQSPYGTWGALGSRAGGEVVDDF</sequence>
<dbReference type="InterPro" id="IPR012902">
    <property type="entry name" value="N_methyl_site"/>
</dbReference>
<dbReference type="PANTHER" id="PTHR30093:SF2">
    <property type="entry name" value="TYPE II SECRETION SYSTEM PROTEIN H"/>
    <property type="match status" value="1"/>
</dbReference>
<dbReference type="PROSITE" id="PS00409">
    <property type="entry name" value="PROKAR_NTER_METHYL"/>
    <property type="match status" value="1"/>
</dbReference>
<evidence type="ECO:0000256" key="1">
    <source>
        <dbReference type="SAM" id="Phobius"/>
    </source>
</evidence>
<dbReference type="SUPFAM" id="SSF54523">
    <property type="entry name" value="Pili subunits"/>
    <property type="match status" value="1"/>
</dbReference>
<keyword evidence="4" id="KW-1185">Reference proteome</keyword>
<evidence type="ECO:0000313" key="4">
    <source>
        <dbReference type="Proteomes" id="UP000318741"/>
    </source>
</evidence>
<reference evidence="3 4" key="1">
    <citation type="submission" date="2019-02" db="EMBL/GenBank/DDBJ databases">
        <title>Deep-cultivation of Planctomycetes and their phenomic and genomic characterization uncovers novel biology.</title>
        <authorList>
            <person name="Wiegand S."/>
            <person name="Jogler M."/>
            <person name="Boedeker C."/>
            <person name="Pinto D."/>
            <person name="Vollmers J."/>
            <person name="Rivas-Marin E."/>
            <person name="Kohn T."/>
            <person name="Peeters S.H."/>
            <person name="Heuer A."/>
            <person name="Rast P."/>
            <person name="Oberbeckmann S."/>
            <person name="Bunk B."/>
            <person name="Jeske O."/>
            <person name="Meyerdierks A."/>
            <person name="Storesund J.E."/>
            <person name="Kallscheuer N."/>
            <person name="Luecker S."/>
            <person name="Lage O.M."/>
            <person name="Pohl T."/>
            <person name="Merkel B.J."/>
            <person name="Hornburger P."/>
            <person name="Mueller R.-W."/>
            <person name="Bruemmer F."/>
            <person name="Labrenz M."/>
            <person name="Spormann A.M."/>
            <person name="Op den Camp H."/>
            <person name="Overmann J."/>
            <person name="Amann R."/>
            <person name="Jetten M.S.M."/>
            <person name="Mascher T."/>
            <person name="Medema M.H."/>
            <person name="Devos D.P."/>
            <person name="Kaster A.-K."/>
            <person name="Ovreas L."/>
            <person name="Rohde M."/>
            <person name="Galperin M.Y."/>
            <person name="Jogler C."/>
        </authorList>
    </citation>
    <scope>NUCLEOTIDE SEQUENCE [LARGE SCALE GENOMIC DNA]</scope>
    <source>
        <strain evidence="3 4">CA12</strain>
    </source>
</reference>
<dbReference type="Proteomes" id="UP000318741">
    <property type="component" value="Chromosome"/>
</dbReference>
<dbReference type="InterPro" id="IPR011453">
    <property type="entry name" value="DUF1559"/>
</dbReference>
<evidence type="ECO:0000259" key="2">
    <source>
        <dbReference type="Pfam" id="PF07596"/>
    </source>
</evidence>
<dbReference type="InterPro" id="IPR045584">
    <property type="entry name" value="Pilin-like"/>
</dbReference>
<dbReference type="RefSeq" id="WP_145357989.1">
    <property type="nucleotide sequence ID" value="NZ_CP036265.1"/>
</dbReference>
<keyword evidence="1" id="KW-1133">Transmembrane helix</keyword>
<accession>A0A517P735</accession>
<dbReference type="Gene3D" id="3.30.700.10">
    <property type="entry name" value="Glycoprotein, Type 4 Pilin"/>
    <property type="match status" value="1"/>
</dbReference>
<evidence type="ECO:0000313" key="3">
    <source>
        <dbReference type="EMBL" id="QDT15165.1"/>
    </source>
</evidence>